<sequence>MTPNHLTGLVPLIPAHATGAIFDLAPVAAPDLGHAAISIGRYQQAQGPVTRRFRDGRVMIDAGGIALTGHPVRDSAPKGWWARITGRPS</sequence>
<proteinExistence type="predicted"/>
<evidence type="ECO:0000313" key="2">
    <source>
        <dbReference type="Proteomes" id="UP000199054"/>
    </source>
</evidence>
<protein>
    <submittedName>
        <fullName evidence="1">Uncharacterized protein</fullName>
    </submittedName>
</protein>
<dbReference type="RefSeq" id="WP_090610678.1">
    <property type="nucleotide sequence ID" value="NZ_CP067124.1"/>
</dbReference>
<keyword evidence="2" id="KW-1185">Reference proteome</keyword>
<reference evidence="1 2" key="1">
    <citation type="submission" date="2016-10" db="EMBL/GenBank/DDBJ databases">
        <authorList>
            <person name="de Groot N.N."/>
        </authorList>
    </citation>
    <scope>NUCLEOTIDE SEQUENCE [LARGE SCALE GENOMIC DNA]</scope>
    <source>
        <strain evidence="1 2">DSM 8512</strain>
    </source>
</reference>
<dbReference type="AlphaFoldDB" id="A0A1H8FLH8"/>
<dbReference type="Proteomes" id="UP000199054">
    <property type="component" value="Unassembled WGS sequence"/>
</dbReference>
<name>A0A1H8FLH8_9RHOB</name>
<dbReference type="EMBL" id="FODE01000004">
    <property type="protein sequence ID" value="SEN31938.1"/>
    <property type="molecule type" value="Genomic_DNA"/>
</dbReference>
<organism evidence="1 2">
    <name type="scientific">Paracoccus alcaliphilus</name>
    <dbReference type="NCBI Taxonomy" id="34002"/>
    <lineage>
        <taxon>Bacteria</taxon>
        <taxon>Pseudomonadati</taxon>
        <taxon>Pseudomonadota</taxon>
        <taxon>Alphaproteobacteria</taxon>
        <taxon>Rhodobacterales</taxon>
        <taxon>Paracoccaceae</taxon>
        <taxon>Paracoccus</taxon>
    </lineage>
</organism>
<accession>A0A1H8FLH8</accession>
<gene>
    <name evidence="1" type="ORF">SAMN04489859_100489</name>
</gene>
<evidence type="ECO:0000313" key="1">
    <source>
        <dbReference type="EMBL" id="SEN31938.1"/>
    </source>
</evidence>
<dbReference type="STRING" id="34002.SAMN04489859_100489"/>